<evidence type="ECO:0000259" key="4">
    <source>
        <dbReference type="SMART" id="SM00903"/>
    </source>
</evidence>
<feature type="domain" description="Flavin reductase like" evidence="4">
    <location>
        <begin position="14"/>
        <end position="158"/>
    </location>
</feature>
<organism evidence="5 6">
    <name type="scientific">Vogesella oryzagri</name>
    <dbReference type="NCBI Taxonomy" id="3160864"/>
    <lineage>
        <taxon>Bacteria</taxon>
        <taxon>Pseudomonadati</taxon>
        <taxon>Pseudomonadota</taxon>
        <taxon>Betaproteobacteria</taxon>
        <taxon>Neisseriales</taxon>
        <taxon>Chromobacteriaceae</taxon>
        <taxon>Vogesella</taxon>
    </lineage>
</organism>
<comment type="similarity">
    <text evidence="3">Belongs to the flavoredoxin family.</text>
</comment>
<dbReference type="RefSeq" id="WP_349586847.1">
    <property type="nucleotide sequence ID" value="NZ_JBEFLD010000004.1"/>
</dbReference>
<dbReference type="GO" id="GO:0016491">
    <property type="term" value="F:oxidoreductase activity"/>
    <property type="evidence" value="ECO:0007669"/>
    <property type="project" value="UniProtKB-KW"/>
</dbReference>
<dbReference type="PANTHER" id="PTHR43567:SF1">
    <property type="entry name" value="FLAVOREDOXIN"/>
    <property type="match status" value="1"/>
</dbReference>
<gene>
    <name evidence="5" type="ORF">ABNW52_09515</name>
</gene>
<dbReference type="SMART" id="SM00903">
    <property type="entry name" value="Flavin_Reduct"/>
    <property type="match status" value="1"/>
</dbReference>
<sequence>MPDYQPVDLTKCYRLLNHGPTVLVSSAHGGRHNVMAAAWSMPLDFNPPKVAVVIDKATLSRQLIEASGEFVLNVPLQPQAAAVLQVGSDSGLQVADKFAASGLVAMSGHAVAAPHVAGCAGWLECKLLREPHNQQQYDLFIGEVVSAWADPELFANGHWQPILDDAKRTLHYIAGGHFFAIGDAFDVSVPD</sequence>
<dbReference type="SUPFAM" id="SSF50475">
    <property type="entry name" value="FMN-binding split barrel"/>
    <property type="match status" value="1"/>
</dbReference>
<evidence type="ECO:0000256" key="3">
    <source>
        <dbReference type="ARBA" id="ARBA00038054"/>
    </source>
</evidence>
<dbReference type="Pfam" id="PF01613">
    <property type="entry name" value="Flavin_Reduct"/>
    <property type="match status" value="1"/>
</dbReference>
<comment type="cofactor">
    <cofactor evidence="1">
        <name>FMN</name>
        <dbReference type="ChEBI" id="CHEBI:58210"/>
    </cofactor>
</comment>
<proteinExistence type="inferred from homology"/>
<evidence type="ECO:0000256" key="2">
    <source>
        <dbReference type="ARBA" id="ARBA00022630"/>
    </source>
</evidence>
<protein>
    <submittedName>
        <fullName evidence="5">Flavin reductase family protein</fullName>
        <ecNumber evidence="5">1.5.1.-</ecNumber>
    </submittedName>
</protein>
<reference evidence="5" key="1">
    <citation type="submission" date="2024-06" db="EMBL/GenBank/DDBJ databases">
        <title>Genome sequence of Vogesella sp. MAHUQ-64.</title>
        <authorList>
            <person name="Huq M.A."/>
        </authorList>
    </citation>
    <scope>NUCLEOTIDE SEQUENCE</scope>
    <source>
        <strain evidence="5">MAHUQ-64</strain>
    </source>
</reference>
<evidence type="ECO:0000256" key="1">
    <source>
        <dbReference type="ARBA" id="ARBA00001917"/>
    </source>
</evidence>
<name>A0ABV1M3W2_9NEIS</name>
<dbReference type="EMBL" id="JBEFLD010000004">
    <property type="protein sequence ID" value="MEQ6290853.1"/>
    <property type="molecule type" value="Genomic_DNA"/>
</dbReference>
<dbReference type="EC" id="1.5.1.-" evidence="5"/>
<keyword evidence="5" id="KW-0560">Oxidoreductase</keyword>
<dbReference type="InterPro" id="IPR012349">
    <property type="entry name" value="Split_barrel_FMN-bd"/>
</dbReference>
<evidence type="ECO:0000313" key="6">
    <source>
        <dbReference type="Proteomes" id="UP001433638"/>
    </source>
</evidence>
<accession>A0ABV1M3W2</accession>
<comment type="caution">
    <text evidence="5">The sequence shown here is derived from an EMBL/GenBank/DDBJ whole genome shotgun (WGS) entry which is preliminary data.</text>
</comment>
<dbReference type="InterPro" id="IPR052174">
    <property type="entry name" value="Flavoredoxin"/>
</dbReference>
<keyword evidence="2" id="KW-0285">Flavoprotein</keyword>
<dbReference type="InterPro" id="IPR002563">
    <property type="entry name" value="Flavin_Rdtase-like_dom"/>
</dbReference>
<keyword evidence="6" id="KW-1185">Reference proteome</keyword>
<dbReference type="Gene3D" id="2.30.110.10">
    <property type="entry name" value="Electron Transport, Fmn-binding Protein, Chain A"/>
    <property type="match status" value="1"/>
</dbReference>
<dbReference type="PANTHER" id="PTHR43567">
    <property type="entry name" value="FLAVOREDOXIN-RELATED-RELATED"/>
    <property type="match status" value="1"/>
</dbReference>
<dbReference type="Proteomes" id="UP001433638">
    <property type="component" value="Unassembled WGS sequence"/>
</dbReference>
<evidence type="ECO:0000313" key="5">
    <source>
        <dbReference type="EMBL" id="MEQ6290853.1"/>
    </source>
</evidence>